<dbReference type="EMBL" id="JACJJW010000018">
    <property type="protein sequence ID" value="MBM6758590.1"/>
    <property type="molecule type" value="Genomic_DNA"/>
</dbReference>
<comment type="caution">
    <text evidence="10">The sequence shown here is derived from an EMBL/GenBank/DDBJ whole genome shotgun (WGS) entry which is preliminary data.</text>
</comment>
<evidence type="ECO:0000259" key="8">
    <source>
        <dbReference type="PROSITE" id="PS50022"/>
    </source>
</evidence>
<organism evidence="10 11">
    <name type="scientific">Bacteroides mediterraneensis</name>
    <dbReference type="NCBI Taxonomy" id="1841856"/>
    <lineage>
        <taxon>Bacteria</taxon>
        <taxon>Pseudomonadati</taxon>
        <taxon>Bacteroidota</taxon>
        <taxon>Bacteroidia</taxon>
        <taxon>Bacteroidales</taxon>
        <taxon>Bacteroidaceae</taxon>
        <taxon>Bacteroides</taxon>
    </lineage>
</organism>
<dbReference type="InterPro" id="IPR000757">
    <property type="entry name" value="Beta-glucanase-like"/>
</dbReference>
<sequence length="905" mass="102866">MNKINQFLIACAWLVLPLGGQAQQNDSYFVKHLKFSGNESLEQKASMAARLVPSPQQLAWQQMELTAFLHFGINTFTGREWGDGTEDPSLFNPTELDADQWVRTLKECGFKMVLLTAKHHDGFCLWPTKTTSHSVASSPWKNGKGDVVRELRDACTKYGMKFGVYLSPWDRNASCYGNSPEYNKFFIEQLTELLTNYGEVNEVWFDGANGEGPNGKKQVYDWDAFYKTIQRLQPKAVMAIMGDDVRWVGNEKGIGRETEWSATVLTPGIYARSAENNKRLGVYGKAKDLGSRKMLKDATELFWYPSEVDVSIRPGWFWHEEENAKVKSLKELSDIYFQSVGYNSVLLLNIPPDRRGLLNEADVARLKEFAAYRRQVFSDDKVQDGNVSWTACAGECRSYAIRSNNPLNVVQIQEDISKGQRVEKFTVEAYQDGCWQALGEGTTIGYKRMLRFPELTADSIRVRIDSCRLCANISNVSAYYAPALTSQTQIADWNTLPRSTWKQLSSSPLVLDLGKSIRLKAFTYAPLNGEAKPTMAYRYKFYVSENGRDWQELISQGEFSNIMHNPLPQTVALPVVTTARYVKLEAVTPDGNPAIVEMEEFGVTVVDDKDDETKVYLHPDEALKLKPGDAHPTQKGWYFYTAHEFLDKHTKKGLPLGFQEHKTQTMSKSACVNNAKCSKVENGVLHMWPVEESDSIDNGFGKLVKYSHAAYRSVRSGKEAWCNFTENMRIEIRFKRIAAEGFNEALWFMGNKGPWPKNGEIDLLENPKKKINQRAHFTLHSEHHYAGVVGGEGSVTSSIALADMSQWNIYWLEWYPDRIVGGVNGKKFFEHKKGSNGNMDWPWSDPAGFYLIFSTGLSVDPNAWPGTVNPQKWDKQNPPSMYIDWVRVYVNDDYNRDKAPKARYY</sequence>
<proteinExistence type="inferred from homology"/>
<dbReference type="Gene3D" id="2.60.120.260">
    <property type="entry name" value="Galactose-binding domain-like"/>
    <property type="match status" value="2"/>
</dbReference>
<dbReference type="InterPro" id="IPR013320">
    <property type="entry name" value="ConA-like_dom_sf"/>
</dbReference>
<keyword evidence="5" id="KW-0378">Hydrolase</keyword>
<dbReference type="Pfam" id="PF00754">
    <property type="entry name" value="F5_F8_type_C"/>
    <property type="match status" value="1"/>
</dbReference>
<dbReference type="Gene3D" id="3.20.20.80">
    <property type="entry name" value="Glycosidases"/>
    <property type="match status" value="1"/>
</dbReference>
<feature type="domain" description="GH16" evidence="9">
    <location>
        <begin position="599"/>
        <end position="894"/>
    </location>
</feature>
<dbReference type="Gene3D" id="2.60.120.200">
    <property type="match status" value="1"/>
</dbReference>
<evidence type="ECO:0000256" key="4">
    <source>
        <dbReference type="ARBA" id="ARBA00022729"/>
    </source>
</evidence>
<gene>
    <name evidence="10" type="ORF">H6A31_07840</name>
</gene>
<keyword evidence="4 7" id="KW-0732">Signal</keyword>
<accession>A0ABS2EVD1</accession>
<dbReference type="PROSITE" id="PS50022">
    <property type="entry name" value="FA58C_3"/>
    <property type="match status" value="1"/>
</dbReference>
<reference evidence="10 11" key="1">
    <citation type="journal article" date="2021" name="Sci. Rep.">
        <title>The distribution of antibiotic resistance genes in chicken gut microbiota commensals.</title>
        <authorList>
            <person name="Juricova H."/>
            <person name="Matiasovicova J."/>
            <person name="Kubasova T."/>
            <person name="Cejkova D."/>
            <person name="Rychlik I."/>
        </authorList>
    </citation>
    <scope>NUCLEOTIDE SEQUENCE [LARGE SCALE GENOMIC DNA]</scope>
    <source>
        <strain evidence="10 11">An801</strain>
    </source>
</reference>
<evidence type="ECO:0000256" key="7">
    <source>
        <dbReference type="SAM" id="SignalP"/>
    </source>
</evidence>
<dbReference type="InterPro" id="IPR008979">
    <property type="entry name" value="Galactose-bd-like_sf"/>
</dbReference>
<keyword evidence="11" id="KW-1185">Reference proteome</keyword>
<dbReference type="RefSeq" id="WP_204475767.1">
    <property type="nucleotide sequence ID" value="NZ_JACJJW010000018.1"/>
</dbReference>
<dbReference type="InterPro" id="IPR000421">
    <property type="entry name" value="FA58C"/>
</dbReference>
<dbReference type="SUPFAM" id="SSF51445">
    <property type="entry name" value="(Trans)glycosidases"/>
    <property type="match status" value="1"/>
</dbReference>
<dbReference type="Proteomes" id="UP000703295">
    <property type="component" value="Unassembled WGS sequence"/>
</dbReference>
<evidence type="ECO:0000313" key="11">
    <source>
        <dbReference type="Proteomes" id="UP000703295"/>
    </source>
</evidence>
<evidence type="ECO:0000256" key="5">
    <source>
        <dbReference type="ARBA" id="ARBA00022801"/>
    </source>
</evidence>
<evidence type="ECO:0000256" key="2">
    <source>
        <dbReference type="ARBA" id="ARBA00007951"/>
    </source>
</evidence>
<dbReference type="EC" id="3.2.1.51" evidence="3"/>
<dbReference type="InterPro" id="IPR057739">
    <property type="entry name" value="Glyco_hydro_29_N"/>
</dbReference>
<comment type="similarity">
    <text evidence="1">Belongs to the glycosyl hydrolase 16 family.</text>
</comment>
<dbReference type="CDD" id="cd08023">
    <property type="entry name" value="GH16_laminarinase_like"/>
    <property type="match status" value="1"/>
</dbReference>
<protein>
    <recommendedName>
        <fullName evidence="3">alpha-L-fucosidase</fullName>
        <ecNumber evidence="3">3.2.1.51</ecNumber>
    </recommendedName>
</protein>
<feature type="chain" id="PRO_5045050172" description="alpha-L-fucosidase" evidence="7">
    <location>
        <begin position="23"/>
        <end position="905"/>
    </location>
</feature>
<evidence type="ECO:0000313" key="10">
    <source>
        <dbReference type="EMBL" id="MBM6758590.1"/>
    </source>
</evidence>
<evidence type="ECO:0000256" key="1">
    <source>
        <dbReference type="ARBA" id="ARBA00006865"/>
    </source>
</evidence>
<comment type="similarity">
    <text evidence="2">Belongs to the glycosyl hydrolase 29 family.</text>
</comment>
<dbReference type="SUPFAM" id="SSF49785">
    <property type="entry name" value="Galactose-binding domain-like"/>
    <property type="match status" value="1"/>
</dbReference>
<dbReference type="PANTHER" id="PTHR10030">
    <property type="entry name" value="ALPHA-L-FUCOSIDASE"/>
    <property type="match status" value="1"/>
</dbReference>
<dbReference type="InterPro" id="IPR000933">
    <property type="entry name" value="Glyco_hydro_29"/>
</dbReference>
<dbReference type="SUPFAM" id="SSF49899">
    <property type="entry name" value="Concanavalin A-like lectins/glucanases"/>
    <property type="match status" value="1"/>
</dbReference>
<evidence type="ECO:0000259" key="9">
    <source>
        <dbReference type="PROSITE" id="PS51762"/>
    </source>
</evidence>
<name>A0ABS2EVD1_9BACE</name>
<dbReference type="SMART" id="SM00812">
    <property type="entry name" value="Alpha_L_fucos"/>
    <property type="match status" value="1"/>
</dbReference>
<keyword evidence="6" id="KW-0326">Glycosidase</keyword>
<evidence type="ECO:0000256" key="3">
    <source>
        <dbReference type="ARBA" id="ARBA00012662"/>
    </source>
</evidence>
<evidence type="ECO:0000256" key="6">
    <source>
        <dbReference type="ARBA" id="ARBA00023295"/>
    </source>
</evidence>
<dbReference type="PROSITE" id="PS51762">
    <property type="entry name" value="GH16_2"/>
    <property type="match status" value="1"/>
</dbReference>
<dbReference type="Pfam" id="PF01120">
    <property type="entry name" value="Alpha_L_fucos"/>
    <property type="match status" value="1"/>
</dbReference>
<dbReference type="PANTHER" id="PTHR10030:SF37">
    <property type="entry name" value="ALPHA-L-FUCOSIDASE-RELATED"/>
    <property type="match status" value="1"/>
</dbReference>
<feature type="signal peptide" evidence="7">
    <location>
        <begin position="1"/>
        <end position="22"/>
    </location>
</feature>
<dbReference type="Pfam" id="PF00722">
    <property type="entry name" value="Glyco_hydro_16"/>
    <property type="match status" value="1"/>
</dbReference>
<feature type="domain" description="F5/8 type C" evidence="8">
    <location>
        <begin position="457"/>
        <end position="603"/>
    </location>
</feature>
<dbReference type="InterPro" id="IPR017853">
    <property type="entry name" value="GH"/>
</dbReference>